<keyword evidence="4" id="KW-1185">Reference proteome</keyword>
<evidence type="ECO:0000313" key="3">
    <source>
        <dbReference type="EnsemblPlants" id="OMERI02G11710.1"/>
    </source>
</evidence>
<accession>A0A0E0CIM1</accession>
<protein>
    <submittedName>
        <fullName evidence="3">Uncharacterized protein</fullName>
    </submittedName>
</protein>
<reference evidence="3" key="2">
    <citation type="submission" date="2018-05" db="EMBL/GenBank/DDBJ databases">
        <title>OmerRS3 (Oryza meridionalis Reference Sequence Version 3).</title>
        <authorList>
            <person name="Zhang J."/>
            <person name="Kudrna D."/>
            <person name="Lee S."/>
            <person name="Talag J."/>
            <person name="Welchert J."/>
            <person name="Wing R.A."/>
        </authorList>
    </citation>
    <scope>NUCLEOTIDE SEQUENCE [LARGE SCALE GENOMIC DNA]</scope>
    <source>
        <strain evidence="3">cv. OR44</strain>
    </source>
</reference>
<dbReference type="STRING" id="40149.A0A0E0CIM1"/>
<dbReference type="HOGENOM" id="CLU_084038_0_0_1"/>
<feature type="region of interest" description="Disordered" evidence="2">
    <location>
        <begin position="1"/>
        <end position="43"/>
    </location>
</feature>
<feature type="region of interest" description="Disordered" evidence="2">
    <location>
        <begin position="59"/>
        <end position="81"/>
    </location>
</feature>
<sequence length="197" mass="22092">MNQEMETIQALELGVEQKKSEPEVDEMPGSMEDQKPAEISQDKVAETDIKPAVQTELEASPVANPNPAETNQYTDEVTYGDLDTTDPGTTYRCKRCRTLVATEGYVVTHKVGHGEKCFATRKKYNVDEKEPECTCLFVEPLKWMQPVVEGYISGKIACRKCNSRLGQFHWAGMQCSCGAWVNPAFQLVKSKIDQCEM</sequence>
<dbReference type="Proteomes" id="UP000008021">
    <property type="component" value="Chromosome 2"/>
</dbReference>
<dbReference type="EnsemblPlants" id="OMERI02G11710.1">
    <property type="protein sequence ID" value="OMERI02G11710.1"/>
    <property type="gene ID" value="OMERI02G11710"/>
</dbReference>
<organism evidence="3">
    <name type="scientific">Oryza meridionalis</name>
    <dbReference type="NCBI Taxonomy" id="40149"/>
    <lineage>
        <taxon>Eukaryota</taxon>
        <taxon>Viridiplantae</taxon>
        <taxon>Streptophyta</taxon>
        <taxon>Embryophyta</taxon>
        <taxon>Tracheophyta</taxon>
        <taxon>Spermatophyta</taxon>
        <taxon>Magnoliopsida</taxon>
        <taxon>Liliopsida</taxon>
        <taxon>Poales</taxon>
        <taxon>Poaceae</taxon>
        <taxon>BOP clade</taxon>
        <taxon>Oryzoideae</taxon>
        <taxon>Oryzeae</taxon>
        <taxon>Oryzinae</taxon>
        <taxon>Oryza</taxon>
    </lineage>
</organism>
<reference evidence="3" key="1">
    <citation type="submission" date="2015-04" db="UniProtKB">
        <authorList>
            <consortium name="EnsemblPlants"/>
        </authorList>
    </citation>
    <scope>IDENTIFICATION</scope>
</reference>
<dbReference type="PANTHER" id="PTHR45848">
    <property type="entry name" value="DUAL SPECIFICITY PROTEIN PHOSPHATASE 12 FAMILY MEMBER"/>
    <property type="match status" value="1"/>
</dbReference>
<dbReference type="eggNOG" id="KOG1716">
    <property type="taxonomic scope" value="Eukaryota"/>
</dbReference>
<feature type="compositionally biased region" description="Basic and acidic residues" evidence="2">
    <location>
        <begin position="32"/>
        <end position="43"/>
    </location>
</feature>
<name>A0A0E0CIM1_9ORYZ</name>
<evidence type="ECO:0000313" key="4">
    <source>
        <dbReference type="Proteomes" id="UP000008021"/>
    </source>
</evidence>
<dbReference type="PANTHER" id="PTHR45848:SF6">
    <property type="entry name" value="OS02G0251700 PROTEIN"/>
    <property type="match status" value="1"/>
</dbReference>
<dbReference type="Gramene" id="OMERI02G11710.1">
    <property type="protein sequence ID" value="OMERI02G11710.1"/>
    <property type="gene ID" value="OMERI02G11710"/>
</dbReference>
<dbReference type="GO" id="GO:0008138">
    <property type="term" value="F:protein tyrosine/serine/threonine phosphatase activity"/>
    <property type="evidence" value="ECO:0007669"/>
    <property type="project" value="TreeGrafter"/>
</dbReference>
<evidence type="ECO:0000256" key="1">
    <source>
        <dbReference type="ARBA" id="ARBA00008601"/>
    </source>
</evidence>
<evidence type="ECO:0000256" key="2">
    <source>
        <dbReference type="SAM" id="MobiDB-lite"/>
    </source>
</evidence>
<proteinExistence type="inferred from homology"/>
<comment type="similarity">
    <text evidence="1">Belongs to the protein-tyrosine phosphatase family. Non-receptor class dual specificity subfamily.</text>
</comment>
<dbReference type="AlphaFoldDB" id="A0A0E0CIM1"/>